<sequence>MSDSEFKNVHLSRDDYNIIVTWMEVKANFAAIHGTGSRLAIGGKPKIKTIDVFTALATHLIRQTENEALRGAGLTGRNMQQRWSTYKSRFKRTNKKHHTETGLGISRRDLARGMSIPQKLEQMCPLYSRMQVLFGEKANITPSDTVELVTAI</sequence>
<organism evidence="1 2">
    <name type="scientific">Phytophthora megakarya</name>
    <dbReference type="NCBI Taxonomy" id="4795"/>
    <lineage>
        <taxon>Eukaryota</taxon>
        <taxon>Sar</taxon>
        <taxon>Stramenopiles</taxon>
        <taxon>Oomycota</taxon>
        <taxon>Peronosporomycetes</taxon>
        <taxon>Peronosporales</taxon>
        <taxon>Peronosporaceae</taxon>
        <taxon>Phytophthora</taxon>
    </lineage>
</organism>
<evidence type="ECO:0000313" key="1">
    <source>
        <dbReference type="EMBL" id="OWZ23969.1"/>
    </source>
</evidence>
<dbReference type="PANTHER" id="PTHR33246">
    <property type="entry name" value="CCHC-TYPE DOMAIN-CONTAINING PROTEIN"/>
    <property type="match status" value="1"/>
</dbReference>
<dbReference type="OrthoDB" id="126000at2759"/>
<gene>
    <name evidence="1" type="ORF">PHMEG_0001103</name>
</gene>
<dbReference type="PANTHER" id="PTHR33246:SF51">
    <property type="entry name" value="MYB_SANT-LIKE DOMAIN-CONTAINING PROTEIN"/>
    <property type="match status" value="1"/>
</dbReference>
<reference evidence="2" key="1">
    <citation type="submission" date="2017-03" db="EMBL/GenBank/DDBJ databases">
        <title>Phytopthora megakarya and P. palmivora, two closely related causual agents of cacao black pod achieved similar genome size and gene model numbers by different mechanisms.</title>
        <authorList>
            <person name="Ali S."/>
            <person name="Shao J."/>
            <person name="Larry D.J."/>
            <person name="Kronmiller B."/>
            <person name="Shen D."/>
            <person name="Strem M.D."/>
            <person name="Melnick R.L."/>
            <person name="Guiltinan M.J."/>
            <person name="Tyler B.M."/>
            <person name="Meinhardt L.W."/>
            <person name="Bailey B.A."/>
        </authorList>
    </citation>
    <scope>NUCLEOTIDE SEQUENCE [LARGE SCALE GENOMIC DNA]</scope>
    <source>
        <strain evidence="2">zdho120</strain>
    </source>
</reference>
<dbReference type="EMBL" id="NBNE01000035">
    <property type="protein sequence ID" value="OWZ23969.1"/>
    <property type="molecule type" value="Genomic_DNA"/>
</dbReference>
<dbReference type="Proteomes" id="UP000198211">
    <property type="component" value="Unassembled WGS sequence"/>
</dbReference>
<keyword evidence="2" id="KW-1185">Reference proteome</keyword>
<name>A0A225X421_9STRA</name>
<protein>
    <submittedName>
        <fullName evidence="1">Uncharacterized protein</fullName>
    </submittedName>
</protein>
<proteinExistence type="predicted"/>
<evidence type="ECO:0000313" key="2">
    <source>
        <dbReference type="Proteomes" id="UP000198211"/>
    </source>
</evidence>
<comment type="caution">
    <text evidence="1">The sequence shown here is derived from an EMBL/GenBank/DDBJ whole genome shotgun (WGS) entry which is preliminary data.</text>
</comment>
<accession>A0A225X421</accession>
<dbReference type="AlphaFoldDB" id="A0A225X421"/>